<feature type="compositionally biased region" description="Basic and acidic residues" evidence="5">
    <location>
        <begin position="1073"/>
        <end position="1150"/>
    </location>
</feature>
<evidence type="ECO:0000259" key="6">
    <source>
        <dbReference type="PROSITE" id="PS50089"/>
    </source>
</evidence>
<feature type="compositionally biased region" description="Basic and acidic residues" evidence="5">
    <location>
        <begin position="1362"/>
        <end position="1388"/>
    </location>
</feature>
<feature type="region of interest" description="Disordered" evidence="5">
    <location>
        <begin position="1670"/>
        <end position="1692"/>
    </location>
</feature>
<feature type="compositionally biased region" description="Polar residues" evidence="5">
    <location>
        <begin position="1816"/>
        <end position="1825"/>
    </location>
</feature>
<feature type="compositionally biased region" description="Low complexity" evidence="5">
    <location>
        <begin position="1850"/>
        <end position="1874"/>
    </location>
</feature>
<feature type="compositionally biased region" description="Basic and acidic residues" evidence="5">
    <location>
        <begin position="1248"/>
        <end position="1280"/>
    </location>
</feature>
<evidence type="ECO:0000256" key="5">
    <source>
        <dbReference type="SAM" id="MobiDB-lite"/>
    </source>
</evidence>
<feature type="compositionally biased region" description="Basic and acidic residues" evidence="5">
    <location>
        <begin position="1942"/>
        <end position="1952"/>
    </location>
</feature>
<keyword evidence="2 4" id="KW-0863">Zinc-finger</keyword>
<comment type="caution">
    <text evidence="7">The sequence shown here is derived from an EMBL/GenBank/DDBJ whole genome shotgun (WGS) entry which is preliminary data.</text>
</comment>
<dbReference type="InterPro" id="IPR017907">
    <property type="entry name" value="Znf_RING_CS"/>
</dbReference>
<keyword evidence="8" id="KW-1185">Reference proteome</keyword>
<gene>
    <name evidence="7" type="primary">PHRF1</name>
    <name evidence="7" type="ORF">CEXT_766561</name>
</gene>
<feature type="compositionally biased region" description="Basic and acidic residues" evidence="5">
    <location>
        <begin position="1228"/>
        <end position="1241"/>
    </location>
</feature>
<feature type="compositionally biased region" description="Pro residues" evidence="5">
    <location>
        <begin position="1529"/>
        <end position="1561"/>
    </location>
</feature>
<protein>
    <submittedName>
        <fullName evidence="7">PHD and RING finger domain-containing protein 1</fullName>
    </submittedName>
</protein>
<feature type="region of interest" description="Disordered" evidence="5">
    <location>
        <begin position="330"/>
        <end position="364"/>
    </location>
</feature>
<reference evidence="7 8" key="1">
    <citation type="submission" date="2021-06" db="EMBL/GenBank/DDBJ databases">
        <title>Caerostris extrusa draft genome.</title>
        <authorList>
            <person name="Kono N."/>
            <person name="Arakawa K."/>
        </authorList>
    </citation>
    <scope>NUCLEOTIDE SEQUENCE [LARGE SCALE GENOMIC DNA]</scope>
</reference>
<dbReference type="InterPro" id="IPR013083">
    <property type="entry name" value="Znf_RING/FYVE/PHD"/>
</dbReference>
<dbReference type="PANTHER" id="PTHR12618">
    <property type="entry name" value="PHD AND RING FINGER DOMAIN-CONTAINING PROTEIN 1"/>
    <property type="match status" value="1"/>
</dbReference>
<dbReference type="InterPro" id="IPR047157">
    <property type="entry name" value="PHRF1/Atg35"/>
</dbReference>
<dbReference type="SUPFAM" id="SSF57850">
    <property type="entry name" value="RING/U-box"/>
    <property type="match status" value="1"/>
</dbReference>
<feature type="region of interest" description="Disordered" evidence="5">
    <location>
        <begin position="1816"/>
        <end position="1954"/>
    </location>
</feature>
<feature type="compositionally biased region" description="Basic and acidic residues" evidence="5">
    <location>
        <begin position="1288"/>
        <end position="1309"/>
    </location>
</feature>
<feature type="region of interest" description="Disordered" evidence="5">
    <location>
        <begin position="959"/>
        <end position="992"/>
    </location>
</feature>
<feature type="region of interest" description="Disordered" evidence="5">
    <location>
        <begin position="1067"/>
        <end position="1189"/>
    </location>
</feature>
<evidence type="ECO:0000256" key="1">
    <source>
        <dbReference type="ARBA" id="ARBA00022723"/>
    </source>
</evidence>
<dbReference type="Pfam" id="PF23030">
    <property type="entry name" value="SCAF11-like_C"/>
    <property type="match status" value="1"/>
</dbReference>
<feature type="region of interest" description="Disordered" evidence="5">
    <location>
        <begin position="831"/>
        <end position="874"/>
    </location>
</feature>
<dbReference type="Pfam" id="PF13639">
    <property type="entry name" value="zf-RING_2"/>
    <property type="match status" value="1"/>
</dbReference>
<feature type="region of interest" description="Disordered" evidence="5">
    <location>
        <begin position="379"/>
        <end position="437"/>
    </location>
</feature>
<feature type="domain" description="RING-type" evidence="6">
    <location>
        <begin position="65"/>
        <end position="106"/>
    </location>
</feature>
<dbReference type="EMBL" id="BPLR01008745">
    <property type="protein sequence ID" value="GIY26902.1"/>
    <property type="molecule type" value="Genomic_DNA"/>
</dbReference>
<feature type="region of interest" description="Disordered" evidence="5">
    <location>
        <begin position="498"/>
        <end position="666"/>
    </location>
</feature>
<dbReference type="PROSITE" id="PS50089">
    <property type="entry name" value="ZF_RING_2"/>
    <property type="match status" value="1"/>
</dbReference>
<feature type="compositionally biased region" description="Polar residues" evidence="5">
    <location>
        <begin position="1442"/>
        <end position="1463"/>
    </location>
</feature>
<feature type="compositionally biased region" description="Basic and acidic residues" evidence="5">
    <location>
        <begin position="1211"/>
        <end position="1221"/>
    </location>
</feature>
<dbReference type="CDD" id="cd16635">
    <property type="entry name" value="mRING-HC-C3HC3D_PHRF1"/>
    <property type="match status" value="1"/>
</dbReference>
<keyword evidence="1" id="KW-0479">Metal-binding</keyword>
<evidence type="ECO:0000256" key="4">
    <source>
        <dbReference type="PROSITE-ProRule" id="PRU00175"/>
    </source>
</evidence>
<organism evidence="7 8">
    <name type="scientific">Caerostris extrusa</name>
    <name type="common">Bark spider</name>
    <name type="synonym">Caerostris bankana</name>
    <dbReference type="NCBI Taxonomy" id="172846"/>
    <lineage>
        <taxon>Eukaryota</taxon>
        <taxon>Metazoa</taxon>
        <taxon>Ecdysozoa</taxon>
        <taxon>Arthropoda</taxon>
        <taxon>Chelicerata</taxon>
        <taxon>Arachnida</taxon>
        <taxon>Araneae</taxon>
        <taxon>Araneomorphae</taxon>
        <taxon>Entelegynae</taxon>
        <taxon>Araneoidea</taxon>
        <taxon>Araneidae</taxon>
        <taxon>Caerostris</taxon>
    </lineage>
</organism>
<feature type="region of interest" description="Disordered" evidence="5">
    <location>
        <begin position="1023"/>
        <end position="1046"/>
    </location>
</feature>
<feature type="region of interest" description="Disordered" evidence="5">
    <location>
        <begin position="458"/>
        <end position="478"/>
    </location>
</feature>
<proteinExistence type="predicted"/>
<feature type="compositionally biased region" description="Basic residues" evidence="5">
    <location>
        <begin position="1151"/>
        <end position="1162"/>
    </location>
</feature>
<feature type="compositionally biased region" description="Basic and acidic residues" evidence="5">
    <location>
        <begin position="458"/>
        <end position="468"/>
    </location>
</feature>
<dbReference type="PROSITE" id="PS00518">
    <property type="entry name" value="ZF_RING_1"/>
    <property type="match status" value="1"/>
</dbReference>
<feature type="region of interest" description="Disordered" evidence="5">
    <location>
        <begin position="234"/>
        <end position="258"/>
    </location>
</feature>
<dbReference type="Proteomes" id="UP001054945">
    <property type="component" value="Unassembled WGS sequence"/>
</dbReference>
<evidence type="ECO:0000313" key="8">
    <source>
        <dbReference type="Proteomes" id="UP001054945"/>
    </source>
</evidence>
<feature type="compositionally biased region" description="Basic and acidic residues" evidence="5">
    <location>
        <begin position="617"/>
        <end position="655"/>
    </location>
</feature>
<dbReference type="GO" id="GO:0008270">
    <property type="term" value="F:zinc ion binding"/>
    <property type="evidence" value="ECO:0007669"/>
    <property type="project" value="UniProtKB-KW"/>
</dbReference>
<feature type="compositionally biased region" description="Polar residues" evidence="5">
    <location>
        <begin position="400"/>
        <end position="432"/>
    </location>
</feature>
<feature type="compositionally biased region" description="Basic residues" evidence="5">
    <location>
        <begin position="19"/>
        <end position="28"/>
    </location>
</feature>
<evidence type="ECO:0000256" key="2">
    <source>
        <dbReference type="ARBA" id="ARBA00022771"/>
    </source>
</evidence>
<feature type="compositionally biased region" description="Low complexity" evidence="5">
    <location>
        <begin position="347"/>
        <end position="362"/>
    </location>
</feature>
<dbReference type="SMART" id="SM00184">
    <property type="entry name" value="RING"/>
    <property type="match status" value="1"/>
</dbReference>
<feature type="region of interest" description="Disordered" evidence="5">
    <location>
        <begin position="1211"/>
        <end position="1309"/>
    </location>
</feature>
<feature type="region of interest" description="Disordered" evidence="5">
    <location>
        <begin position="1"/>
        <end position="45"/>
    </location>
</feature>
<feature type="compositionally biased region" description="Basic and acidic residues" evidence="5">
    <location>
        <begin position="1"/>
        <end position="18"/>
    </location>
</feature>
<feature type="compositionally biased region" description="Pro residues" evidence="5">
    <location>
        <begin position="1674"/>
        <end position="1692"/>
    </location>
</feature>
<feature type="region of interest" description="Disordered" evidence="5">
    <location>
        <begin position="1362"/>
        <end position="1582"/>
    </location>
</feature>
<feature type="compositionally biased region" description="Acidic residues" evidence="5">
    <location>
        <begin position="469"/>
        <end position="478"/>
    </location>
</feature>
<feature type="compositionally biased region" description="Basic residues" evidence="5">
    <location>
        <begin position="1926"/>
        <end position="1941"/>
    </location>
</feature>
<feature type="compositionally biased region" description="Polar residues" evidence="5">
    <location>
        <begin position="381"/>
        <end position="391"/>
    </location>
</feature>
<evidence type="ECO:0000313" key="7">
    <source>
        <dbReference type="EMBL" id="GIY26902.1"/>
    </source>
</evidence>
<feature type="compositionally biased region" description="Polar residues" evidence="5">
    <location>
        <begin position="573"/>
        <end position="616"/>
    </location>
</feature>
<dbReference type="InterPro" id="IPR057031">
    <property type="entry name" value="SFR19-like_C"/>
</dbReference>
<feature type="compositionally biased region" description="Basic and acidic residues" evidence="5">
    <location>
        <begin position="1029"/>
        <end position="1038"/>
    </location>
</feature>
<feature type="compositionally biased region" description="Basic and acidic residues" evidence="5">
    <location>
        <begin position="1163"/>
        <end position="1189"/>
    </location>
</feature>
<dbReference type="PANTHER" id="PTHR12618:SF20">
    <property type="entry name" value="PHD AND RING FINGER DOMAIN-CONTAINING PROTEIN 1"/>
    <property type="match status" value="1"/>
</dbReference>
<evidence type="ECO:0000256" key="3">
    <source>
        <dbReference type="ARBA" id="ARBA00022833"/>
    </source>
</evidence>
<sequence length="2059" mass="231247">MASSKDSRDLSSDEEIVHVVRKHKKKPKNIISSSDSDDEDSDIEIKRKSTEVSNDLSDNEQTEKCAICLSKFLGQDIATPETCDHVFCLGCLQQWAKNVNTCPIDRLKFNLILIRHHKEKKIAKTLYVNNSVLSSHSDSDTDSVMIDSFKILCQLLKCYPTLNPFLLSTSSDAWKCHKCENNFILNFASSLRPHRSLSTETRTTTPITPPCINRHRSLNQNLLITKSIFRNVRSSSDSSDEETNANRSVPSRLFQKKRRNELLRSRSQALVSAATSAAPDSSFYDADSDYEYRVSTPIPNFDVVGSILESQTLLHSPDVLTLRRDGTVLRNSKTKNDATAVTPPPSLSDDSSQSSLPSSSSLNNDIKLPLLDSFIAKQRPMNPTQSNSSKYSGGAPKQAYSCSSSGTTLQRSANYEDSSTPRPINSANSNERFGNEHCPPVVQRNFCSTSAAEDMKKDVRASKSHHSEDEVDIYSDIESVGEEEGEIVDRVESIKIAFKCDDTQINNPNDSSDSSDNDLIIDEDQQAEEDNEKTKEIDEPNSQANEVACESDESNISSNVASEDDDQLRIDTNPPNKSDSCIENSNEACYKSSGESSQEAFQNEESNNSKAAVKNESSFKNETDSEVDPSKNESDSEVDPSKNESDSDLDLHENGDENSLNSVNKRLQDITDHQENNEISLNSTKICQDDLNTSCTNIKSPKSCREESNEEFEMQCENSVSNENSGYYDNSCIEEVSNMETENTCDSVSQTGEMENLIVSNHSNLSDPASQESNLNFQSDKNLNFSFVQDQQNTTTTNGSNIIQEIKQNEEMSELIDICSDIVLKSDDEDNLDSLENASTPCLDENLDGQLDNSPPPDESFENGQDFEVSSPNHLEYDYEKVNVVMDEKNESNLNVESPGKDPKKNKLALRIEDISEPGNDIIVCGFQGNSSTNSTEKDLNEVVQKIDHFISNHNDVSEEVTAQSVEHSKQETSHSNQSFEDQEEGEIIEERPVHRCKKRKDRLRDDTGEYGEFAPRINISNLPRIPKLKRDRDKDSIPETVSFENKRTSVLSRVDLGGVDISWKRLSKHTRERSYRDGRPKDERLLYRERESRNKDKSDTSRKTDSKNSERRREEKKLESEKSKTDYDSRSRKVDKNKSDDRNYSDREKRKSRKEKHSKDKHTKEKKDKHEKSKHSKGEDKYEREKLKEELRYERDLRYEKEERFERLVYEKGKFKEKEHKSKHKDRKNENSKSGKDHSREKHKHIHSSDHFSDKQREREVRKIDDKLKIVVEQKESRKEKSKHKERKEAKHEKKQVLQRKVENERSPYTELTSIESKEIFAKGDSIIINVNFNRASSPKINALPDGCESNLKDKKILSEDMELDKSLGPDENKVKSKHSSTDKSKNSLDCTTIKRPATPPEKNPVLSVSESYWQGGDDPDENNSPESEKSVQEICEENGNDTGSANEFEANNFSNSCSSPEVQIVASVPKENNPVVEETPFVSDKDVNSNISKESENFSTKRRSPRSPSPPSPADNDSYDPCEPTTSPSPPPMPSAPPLPTINPKPPPSPELPPLPPEPEPIDIREDSRNIKPSTSSDFSNVSTVLVSSVVQPITVHSQTSMASPISVQSMLLPPSFMSHVSSAASNLPGMSNLVPPRNGAFQMGNVMLPTNHVQQVMSGSFMPHIHGNSTLPPPPNPPNMPHMSSVPPPPPPPAGMTLLSQPRHPRLNIQPPLTPNSLLQSLTMAHGMAPPPMQMIHHLPPNLSGILANHQSPIVCTTQNQPTSLPASIANQPISRLVFSQNQVMNHATLIQNASDNSKSQSSSTNLMSTHIQSLAVSSSQQKCDKHPKLSPSAEKNEVIDMDVDTPYSPNDSPSDSGGYSPSNSPVPSSSKTKDVFDSLFTADQRTSEKRTHDTMSANEKSKPHSSGSKKSKHEHKADPKKQPVKMHVKDKNRKGKKEQKGTEKKETQVQESLQIMDELPNSAVEMQVKEKFLKKLNRQERVVEEVKLALKPYYKSREITKEEYKDILRKSVPKICHNRSGEINPVKVKNLVECYVKKAKHARKKGDKNNSSTFS</sequence>
<dbReference type="Gene3D" id="3.30.40.10">
    <property type="entry name" value="Zinc/RING finger domain, C3HC4 (zinc finger)"/>
    <property type="match status" value="1"/>
</dbReference>
<keyword evidence="3" id="KW-0862">Zinc</keyword>
<feature type="compositionally biased region" description="Acidic residues" evidence="5">
    <location>
        <begin position="513"/>
        <end position="531"/>
    </location>
</feature>
<dbReference type="InterPro" id="IPR001841">
    <property type="entry name" value="Znf_RING"/>
</dbReference>
<name>A0AAV4RZU5_CAEEX</name>
<accession>A0AAV4RZU5</accession>